<name>A0A9W8Y6D4_9PLEO</name>
<feature type="signal peptide" evidence="2">
    <location>
        <begin position="1"/>
        <end position="15"/>
    </location>
</feature>
<evidence type="ECO:0000256" key="2">
    <source>
        <dbReference type="SAM" id="SignalP"/>
    </source>
</evidence>
<protein>
    <submittedName>
        <fullName evidence="3">Uncharacterized protein</fullName>
    </submittedName>
</protein>
<keyword evidence="4" id="KW-1185">Reference proteome</keyword>
<reference evidence="3" key="1">
    <citation type="submission" date="2022-10" db="EMBL/GenBank/DDBJ databases">
        <title>Tapping the CABI collections for fungal endophytes: first genome assemblies for Collariella, Neodidymelliopsis, Ascochyta clinopodiicola, Didymella pomorum, Didymosphaeria variabile, Neocosmospora piperis and Neocucurbitaria cava.</title>
        <authorList>
            <person name="Hill R."/>
        </authorList>
    </citation>
    <scope>NUCLEOTIDE SEQUENCE</scope>
    <source>
        <strain evidence="3">IMI 356814</strain>
    </source>
</reference>
<organism evidence="3 4">
    <name type="scientific">Neocucurbitaria cava</name>
    <dbReference type="NCBI Taxonomy" id="798079"/>
    <lineage>
        <taxon>Eukaryota</taxon>
        <taxon>Fungi</taxon>
        <taxon>Dikarya</taxon>
        <taxon>Ascomycota</taxon>
        <taxon>Pezizomycotina</taxon>
        <taxon>Dothideomycetes</taxon>
        <taxon>Pleosporomycetidae</taxon>
        <taxon>Pleosporales</taxon>
        <taxon>Pleosporineae</taxon>
        <taxon>Cucurbitariaceae</taxon>
        <taxon>Neocucurbitaria</taxon>
    </lineage>
</organism>
<feature type="transmembrane region" description="Helical" evidence="1">
    <location>
        <begin position="135"/>
        <end position="152"/>
    </location>
</feature>
<evidence type="ECO:0000313" key="4">
    <source>
        <dbReference type="Proteomes" id="UP001140560"/>
    </source>
</evidence>
<dbReference type="Proteomes" id="UP001140560">
    <property type="component" value="Unassembled WGS sequence"/>
</dbReference>
<dbReference type="OrthoDB" id="5422688at2759"/>
<keyword evidence="1" id="KW-0812">Transmembrane</keyword>
<evidence type="ECO:0000313" key="3">
    <source>
        <dbReference type="EMBL" id="KAJ4369183.1"/>
    </source>
</evidence>
<comment type="caution">
    <text evidence="3">The sequence shown here is derived from an EMBL/GenBank/DDBJ whole genome shotgun (WGS) entry which is preliminary data.</text>
</comment>
<feature type="transmembrane region" description="Helical" evidence="1">
    <location>
        <begin position="158"/>
        <end position="176"/>
    </location>
</feature>
<gene>
    <name evidence="3" type="ORF">N0V83_006267</name>
</gene>
<keyword evidence="2" id="KW-0732">Signal</keyword>
<feature type="chain" id="PRO_5040788189" evidence="2">
    <location>
        <begin position="16"/>
        <end position="383"/>
    </location>
</feature>
<proteinExistence type="predicted"/>
<feature type="transmembrane region" description="Helical" evidence="1">
    <location>
        <begin position="239"/>
        <end position="259"/>
    </location>
</feature>
<evidence type="ECO:0000256" key="1">
    <source>
        <dbReference type="SAM" id="Phobius"/>
    </source>
</evidence>
<keyword evidence="1" id="KW-0472">Membrane</keyword>
<keyword evidence="1" id="KW-1133">Transmembrane helix</keyword>
<dbReference type="AlphaFoldDB" id="A0A9W8Y6D4"/>
<accession>A0A9W8Y6D4</accession>
<sequence length="383" mass="42751">MFSILFFILLPLILAILLKFNMPPLASVKSWSPFKIDALGIVTLLGADAVRKSLGRLTYSPFEYFPLLAGHIFADNSVADPIPGFILYNITEGMKATDLSAWFTRWLLCQKVTYSATKLKITGTTRGREPTSHHSRARTIALVLNSFLIIWPLLSSDWYGSVASFSLVGLVAVRIWTLRAMRQSLDANFEQASSATKSSPVNLFISLPTGERITVTTTTGITQDCLLTEARPKSSWNHMIAQTIAWVAFGIHVVSLGMACLAVQLALLISTLACSVAVVRCWWSEGWNSEEHRLGSRMVIKRSDTSGVQSMAKMYVLLGLNDEEEQNMVDWSLIPTRSSRLWLPTYRQFKEDARHDPSVLDTWGNRLRQAYEDDERAQAAAAL</sequence>
<dbReference type="EMBL" id="JAPEUY010000010">
    <property type="protein sequence ID" value="KAJ4369183.1"/>
    <property type="molecule type" value="Genomic_DNA"/>
</dbReference>